<keyword evidence="1" id="KW-0812">Transmembrane</keyword>
<feature type="transmembrane region" description="Helical" evidence="1">
    <location>
        <begin position="152"/>
        <end position="171"/>
    </location>
</feature>
<gene>
    <name evidence="3" type="primary">AUGUSTUS-3.0.2_32220</name>
    <name evidence="3" type="ORF">TcasGA2_TC032220</name>
</gene>
<evidence type="ECO:0000259" key="2">
    <source>
        <dbReference type="Pfam" id="PF10277"/>
    </source>
</evidence>
<feature type="transmembrane region" description="Helical" evidence="1">
    <location>
        <begin position="118"/>
        <end position="140"/>
    </location>
</feature>
<feature type="transmembrane region" description="Helical" evidence="1">
    <location>
        <begin position="222"/>
        <end position="244"/>
    </location>
</feature>
<dbReference type="InParanoid" id="A0A139WMX4"/>
<reference evidence="3 4" key="2">
    <citation type="journal article" date="2010" name="Nucleic Acids Res.">
        <title>BeetleBase in 2010: revisions to provide comprehensive genomic information for Tribolium castaneum.</title>
        <authorList>
            <person name="Kim H.S."/>
            <person name="Murphy T."/>
            <person name="Xia J."/>
            <person name="Caragea D."/>
            <person name="Park Y."/>
            <person name="Beeman R.W."/>
            <person name="Lorenzen M.D."/>
            <person name="Butcher S."/>
            <person name="Manak J.R."/>
            <person name="Brown S.J."/>
        </authorList>
    </citation>
    <scope>GENOME REANNOTATION</scope>
    <source>
        <strain evidence="3 4">Georgia GA2</strain>
    </source>
</reference>
<organism evidence="3 4">
    <name type="scientific">Tribolium castaneum</name>
    <name type="common">Red flour beetle</name>
    <dbReference type="NCBI Taxonomy" id="7070"/>
    <lineage>
        <taxon>Eukaryota</taxon>
        <taxon>Metazoa</taxon>
        <taxon>Ecdysozoa</taxon>
        <taxon>Arthropoda</taxon>
        <taxon>Hexapoda</taxon>
        <taxon>Insecta</taxon>
        <taxon>Pterygota</taxon>
        <taxon>Neoptera</taxon>
        <taxon>Endopterygota</taxon>
        <taxon>Coleoptera</taxon>
        <taxon>Polyphaga</taxon>
        <taxon>Cucujiformia</taxon>
        <taxon>Tenebrionidae</taxon>
        <taxon>Tenebrionidae incertae sedis</taxon>
        <taxon>Tribolium</taxon>
    </lineage>
</organism>
<accession>A0A139WMX4</accession>
<dbReference type="GO" id="GO:0006506">
    <property type="term" value="P:GPI anchor biosynthetic process"/>
    <property type="evidence" value="ECO:0000318"/>
    <property type="project" value="GO_Central"/>
</dbReference>
<dbReference type="FunCoup" id="A0A139WMX4">
    <property type="interactions" value="24"/>
</dbReference>
<dbReference type="KEGG" id="tca:658997"/>
<keyword evidence="1" id="KW-1133">Transmembrane helix</keyword>
<keyword evidence="1" id="KW-0472">Membrane</keyword>
<protein>
    <submittedName>
        <fullName evidence="3">Post-GPI attachment to proteins factor 2-like</fullName>
    </submittedName>
</protein>
<dbReference type="Proteomes" id="UP000007266">
    <property type="component" value="Linkage group 2"/>
</dbReference>
<dbReference type="PANTHER" id="PTHR12892">
    <property type="entry name" value="FGF RECEPTOR ACTIVATING PROTEIN 1"/>
    <property type="match status" value="1"/>
</dbReference>
<feature type="transmembrane region" description="Helical" evidence="1">
    <location>
        <begin position="192"/>
        <end position="210"/>
    </location>
</feature>
<reference evidence="3 4" key="1">
    <citation type="journal article" date="2008" name="Nature">
        <title>The genome of the model beetle and pest Tribolium castaneum.</title>
        <authorList>
            <consortium name="Tribolium Genome Sequencing Consortium"/>
            <person name="Richards S."/>
            <person name="Gibbs R.A."/>
            <person name="Weinstock G.M."/>
            <person name="Brown S.J."/>
            <person name="Denell R."/>
            <person name="Beeman R.W."/>
            <person name="Gibbs R."/>
            <person name="Beeman R.W."/>
            <person name="Brown S.J."/>
            <person name="Bucher G."/>
            <person name="Friedrich M."/>
            <person name="Grimmelikhuijzen C.J."/>
            <person name="Klingler M."/>
            <person name="Lorenzen M."/>
            <person name="Richards S."/>
            <person name="Roth S."/>
            <person name="Schroder R."/>
            <person name="Tautz D."/>
            <person name="Zdobnov E.M."/>
            <person name="Muzny D."/>
            <person name="Gibbs R.A."/>
            <person name="Weinstock G.M."/>
            <person name="Attaway T."/>
            <person name="Bell S."/>
            <person name="Buhay C.J."/>
            <person name="Chandrabose M.N."/>
            <person name="Chavez D."/>
            <person name="Clerk-Blankenburg K.P."/>
            <person name="Cree A."/>
            <person name="Dao M."/>
            <person name="Davis C."/>
            <person name="Chacko J."/>
            <person name="Dinh H."/>
            <person name="Dugan-Rocha S."/>
            <person name="Fowler G."/>
            <person name="Garner T.T."/>
            <person name="Garnes J."/>
            <person name="Gnirke A."/>
            <person name="Hawes A."/>
            <person name="Hernandez J."/>
            <person name="Hines S."/>
            <person name="Holder M."/>
            <person name="Hume J."/>
            <person name="Jhangiani S.N."/>
            <person name="Joshi V."/>
            <person name="Khan Z.M."/>
            <person name="Jackson L."/>
            <person name="Kovar C."/>
            <person name="Kowis A."/>
            <person name="Lee S."/>
            <person name="Lewis L.R."/>
            <person name="Margolis J."/>
            <person name="Morgan M."/>
            <person name="Nazareth L.V."/>
            <person name="Nguyen N."/>
            <person name="Okwuonu G."/>
            <person name="Parker D."/>
            <person name="Richards S."/>
            <person name="Ruiz S.J."/>
            <person name="Santibanez J."/>
            <person name="Savard J."/>
            <person name="Scherer S.E."/>
            <person name="Schneider B."/>
            <person name="Sodergren E."/>
            <person name="Tautz D."/>
            <person name="Vattahil S."/>
            <person name="Villasana D."/>
            <person name="White C.S."/>
            <person name="Wright R."/>
            <person name="Park Y."/>
            <person name="Beeman R.W."/>
            <person name="Lord J."/>
            <person name="Oppert B."/>
            <person name="Lorenzen M."/>
            <person name="Brown S."/>
            <person name="Wang L."/>
            <person name="Savard J."/>
            <person name="Tautz D."/>
            <person name="Richards S."/>
            <person name="Weinstock G."/>
            <person name="Gibbs R.A."/>
            <person name="Liu Y."/>
            <person name="Worley K."/>
            <person name="Weinstock G."/>
            <person name="Elsik C.G."/>
            <person name="Reese J.T."/>
            <person name="Elhaik E."/>
            <person name="Landan G."/>
            <person name="Graur D."/>
            <person name="Arensburger P."/>
            <person name="Atkinson P."/>
            <person name="Beeman R.W."/>
            <person name="Beidler J."/>
            <person name="Brown S.J."/>
            <person name="Demuth J.P."/>
            <person name="Drury D.W."/>
            <person name="Du Y.Z."/>
            <person name="Fujiwara H."/>
            <person name="Lorenzen M."/>
            <person name="Maselli V."/>
            <person name="Osanai M."/>
            <person name="Park Y."/>
            <person name="Robertson H.M."/>
            <person name="Tu Z."/>
            <person name="Wang J.J."/>
            <person name="Wang S."/>
            <person name="Richards S."/>
            <person name="Song H."/>
            <person name="Zhang L."/>
            <person name="Sodergren E."/>
            <person name="Werner D."/>
            <person name="Stanke M."/>
            <person name="Morgenstern B."/>
            <person name="Solovyev V."/>
            <person name="Kosarev P."/>
            <person name="Brown G."/>
            <person name="Chen H.C."/>
            <person name="Ermolaeva O."/>
            <person name="Hlavina W."/>
            <person name="Kapustin Y."/>
            <person name="Kiryutin B."/>
            <person name="Kitts P."/>
            <person name="Maglott D."/>
            <person name="Pruitt K."/>
            <person name="Sapojnikov V."/>
            <person name="Souvorov A."/>
            <person name="Mackey A.J."/>
            <person name="Waterhouse R.M."/>
            <person name="Wyder S."/>
            <person name="Zdobnov E.M."/>
            <person name="Zdobnov E.M."/>
            <person name="Wyder S."/>
            <person name="Kriventseva E.V."/>
            <person name="Kadowaki T."/>
            <person name="Bork P."/>
            <person name="Aranda M."/>
            <person name="Bao R."/>
            <person name="Beermann A."/>
            <person name="Berns N."/>
            <person name="Bolognesi R."/>
            <person name="Bonneton F."/>
            <person name="Bopp D."/>
            <person name="Brown S.J."/>
            <person name="Bucher G."/>
            <person name="Butts T."/>
            <person name="Chaumot A."/>
            <person name="Denell R.E."/>
            <person name="Ferrier D.E."/>
            <person name="Friedrich M."/>
            <person name="Gordon C.M."/>
            <person name="Jindra M."/>
            <person name="Klingler M."/>
            <person name="Lan Q."/>
            <person name="Lattorff H.M."/>
            <person name="Laudet V."/>
            <person name="von Levetsow C."/>
            <person name="Liu Z."/>
            <person name="Lutz R."/>
            <person name="Lynch J.A."/>
            <person name="da Fonseca R.N."/>
            <person name="Posnien N."/>
            <person name="Reuter R."/>
            <person name="Roth S."/>
            <person name="Savard J."/>
            <person name="Schinko J.B."/>
            <person name="Schmitt C."/>
            <person name="Schoppmeier M."/>
            <person name="Schroder R."/>
            <person name="Shippy T.D."/>
            <person name="Simonnet F."/>
            <person name="Marques-Souza H."/>
            <person name="Tautz D."/>
            <person name="Tomoyasu Y."/>
            <person name="Trauner J."/>
            <person name="Van der Zee M."/>
            <person name="Vervoort M."/>
            <person name="Wittkopp N."/>
            <person name="Wimmer E.A."/>
            <person name="Yang X."/>
            <person name="Jones A.K."/>
            <person name="Sattelle D.B."/>
            <person name="Ebert P.R."/>
            <person name="Nelson D."/>
            <person name="Scott J.G."/>
            <person name="Beeman R.W."/>
            <person name="Muthukrishnan S."/>
            <person name="Kramer K.J."/>
            <person name="Arakane Y."/>
            <person name="Beeman R.W."/>
            <person name="Zhu Q."/>
            <person name="Hogenkamp D."/>
            <person name="Dixit R."/>
            <person name="Oppert B."/>
            <person name="Jiang H."/>
            <person name="Zou Z."/>
            <person name="Marshall J."/>
            <person name="Elpidina E."/>
            <person name="Vinokurov K."/>
            <person name="Oppert C."/>
            <person name="Zou Z."/>
            <person name="Evans J."/>
            <person name="Lu Z."/>
            <person name="Zhao P."/>
            <person name="Sumathipala N."/>
            <person name="Altincicek B."/>
            <person name="Vilcinskas A."/>
            <person name="Williams M."/>
            <person name="Hultmark D."/>
            <person name="Hetru C."/>
            <person name="Jiang H."/>
            <person name="Grimmelikhuijzen C.J."/>
            <person name="Hauser F."/>
            <person name="Cazzamali G."/>
            <person name="Williamson M."/>
            <person name="Park Y."/>
            <person name="Li B."/>
            <person name="Tanaka Y."/>
            <person name="Predel R."/>
            <person name="Neupert S."/>
            <person name="Schachtner J."/>
            <person name="Verleyen P."/>
            <person name="Raible F."/>
            <person name="Bork P."/>
            <person name="Friedrich M."/>
            <person name="Walden K.K."/>
            <person name="Robertson H.M."/>
            <person name="Angeli S."/>
            <person name="Foret S."/>
            <person name="Bucher G."/>
            <person name="Schuetz S."/>
            <person name="Maleszka R."/>
            <person name="Wimmer E.A."/>
            <person name="Beeman R.W."/>
            <person name="Lorenzen M."/>
            <person name="Tomoyasu Y."/>
            <person name="Miller S.C."/>
            <person name="Grossmann D."/>
            <person name="Bucher G."/>
        </authorList>
    </citation>
    <scope>NUCLEOTIDE SEQUENCE [LARGE SCALE GENOMIC DNA]</scope>
    <source>
        <strain evidence="3 4">Georgia GA2</strain>
    </source>
</reference>
<sequence length="267" mass="30754">MKSNTTKENIVVENFIVHYMLSFKHLCLVTVSCPLLALIICFVTAYIFQPDDIHETHCRVYNIIPSISAITGISPQRYLWRISVAFHIGPRFIIAAVHKSYHLNLINASSKYHEKAKWWLNFAFWLNVLEIGSLCGVTYISNRENYPIHEKLFIIFMVSSLMHMLACIKGIRWVAETNNDLERVQRGLLIKKSLLILSLVSTVGLVAFFLKHRLLCHVMAFSWFAFCEYIIALANMAFHVTVILDFPTEHLVVAKGLQHVTKNNKFD</sequence>
<dbReference type="PANTHER" id="PTHR12892:SF17">
    <property type="entry name" value="POST-GPI ATTACHMENT TO PROTEINS FACTOR 2-LIKE"/>
    <property type="match status" value="1"/>
</dbReference>
<feature type="domain" description="CWH43-like N-terminal" evidence="2">
    <location>
        <begin position="23"/>
        <end position="248"/>
    </location>
</feature>
<dbReference type="GO" id="GO:0000139">
    <property type="term" value="C:Golgi membrane"/>
    <property type="evidence" value="ECO:0007669"/>
    <property type="project" value="InterPro"/>
</dbReference>
<dbReference type="OrthoDB" id="68581at2759"/>
<dbReference type="eggNOG" id="KOG3979">
    <property type="taxonomic scope" value="Eukaryota"/>
</dbReference>
<dbReference type="InterPro" id="IPR039545">
    <property type="entry name" value="PGAP2"/>
</dbReference>
<dbReference type="InterPro" id="IPR019402">
    <property type="entry name" value="CWH43_N"/>
</dbReference>
<dbReference type="Pfam" id="PF10277">
    <property type="entry name" value="Frag1"/>
    <property type="match status" value="1"/>
</dbReference>
<dbReference type="EMBL" id="KQ971312">
    <property type="protein sequence ID" value="KYB29368.1"/>
    <property type="molecule type" value="Genomic_DNA"/>
</dbReference>
<name>A0A139WMX4_TRICA</name>
<dbReference type="OMA" id="CFATSML"/>
<proteinExistence type="predicted"/>
<evidence type="ECO:0000313" key="4">
    <source>
        <dbReference type="Proteomes" id="UP000007266"/>
    </source>
</evidence>
<evidence type="ECO:0000256" key="1">
    <source>
        <dbReference type="SAM" id="Phobius"/>
    </source>
</evidence>
<dbReference type="AlphaFoldDB" id="A0A139WMX4"/>
<feature type="transmembrane region" description="Helical" evidence="1">
    <location>
        <begin position="26"/>
        <end position="48"/>
    </location>
</feature>
<keyword evidence="4" id="KW-1185">Reference proteome</keyword>
<dbReference type="STRING" id="7070.A0A139WMX4"/>
<dbReference type="GO" id="GO:0005789">
    <property type="term" value="C:endoplasmic reticulum membrane"/>
    <property type="evidence" value="ECO:0000318"/>
    <property type="project" value="GO_Central"/>
</dbReference>
<feature type="transmembrane region" description="Helical" evidence="1">
    <location>
        <begin position="78"/>
        <end position="97"/>
    </location>
</feature>
<evidence type="ECO:0000313" key="3">
    <source>
        <dbReference type="EMBL" id="KYB29368.1"/>
    </source>
</evidence>